<evidence type="ECO:0000259" key="2">
    <source>
        <dbReference type="Pfam" id="PF04830"/>
    </source>
</evidence>
<dbReference type="Pfam" id="PF13332">
    <property type="entry name" value="Fil_haemagg_2"/>
    <property type="match status" value="1"/>
</dbReference>
<dbReference type="Pfam" id="PF04830">
    <property type="entry name" value="DUF637"/>
    <property type="match status" value="1"/>
</dbReference>
<dbReference type="EMBL" id="CP000961">
    <property type="protein sequence ID" value="ACA85769.1"/>
    <property type="molecule type" value="Genomic_DNA"/>
</dbReference>
<dbReference type="KEGG" id="swd:Swoo_1481"/>
<dbReference type="RefSeq" id="WP_012324115.1">
    <property type="nucleotide sequence ID" value="NC_010506.1"/>
</dbReference>
<dbReference type="Proteomes" id="UP000002168">
    <property type="component" value="Chromosome"/>
</dbReference>
<dbReference type="InterPro" id="IPR006915">
    <property type="entry name" value="DUF637_hemagglutn_put"/>
</dbReference>
<dbReference type="STRING" id="392500.Swoo_1481"/>
<dbReference type="GO" id="GO:0003824">
    <property type="term" value="F:catalytic activity"/>
    <property type="evidence" value="ECO:0007669"/>
    <property type="project" value="UniProtKB-ARBA"/>
</dbReference>
<feature type="region of interest" description="Disordered" evidence="1">
    <location>
        <begin position="1045"/>
        <end position="1078"/>
    </location>
</feature>
<name>B1KKC9_SHEWM</name>
<evidence type="ECO:0000313" key="3">
    <source>
        <dbReference type="EMBL" id="ACA85769.1"/>
    </source>
</evidence>
<accession>B1KKC9</accession>
<protein>
    <recommendedName>
        <fullName evidence="2">DUF637 domain-containing protein</fullName>
    </recommendedName>
</protein>
<dbReference type="eggNOG" id="COG3210">
    <property type="taxonomic scope" value="Bacteria"/>
</dbReference>
<evidence type="ECO:0000313" key="4">
    <source>
        <dbReference type="Proteomes" id="UP000002168"/>
    </source>
</evidence>
<organism evidence="3 4">
    <name type="scientific">Shewanella woodyi (strain ATCC 51908 / MS32)</name>
    <dbReference type="NCBI Taxonomy" id="392500"/>
    <lineage>
        <taxon>Bacteria</taxon>
        <taxon>Pseudomonadati</taxon>
        <taxon>Pseudomonadota</taxon>
        <taxon>Gammaproteobacteria</taxon>
        <taxon>Alteromonadales</taxon>
        <taxon>Shewanellaceae</taxon>
        <taxon>Shewanella</taxon>
    </lineage>
</organism>
<dbReference type="HOGENOM" id="CLU_263573_0_0_6"/>
<proteinExistence type="predicted"/>
<keyword evidence="4" id="KW-1185">Reference proteome</keyword>
<dbReference type="AlphaFoldDB" id="B1KKC9"/>
<evidence type="ECO:0000256" key="1">
    <source>
        <dbReference type="SAM" id="MobiDB-lite"/>
    </source>
</evidence>
<sequence length="1275" mass="137409" precursor="true">MKNLMKNTPAVKKPIWQRFTAYLMSFILLGQICLPATVVAVELISDVYISSEVNSNAQFERVYNTDRQFEKAFYVEDITSSGTQTVESFHQKLLDFRKSSLPAPLMIPIMNGEITIIFPHYRLEKRIGDQFVQARFIRSQIFNLLNRNLLSDAYANEAAQINGLYNKAYEFSAKSSAKFGDSLTRAQVNTFGHNFIWPELRTVNGEAVLVPIVHLTDASVDELLVDGHIVEFAGETAQFNTITVNAGTIYTRRGTFLNTAGDFTVSEGASVVADGDLNLLVGGTLQNLSGRLSAEDNVNIIANQYLQKTVVHRYATRYEQGTRLGEIASVDAVNGNVSIRSYNDIVVQGGTISGNNVILNADGNIQLTTQYTTYVRNQAVGGYDETQSIIEHTASVLSAKDNIYLMASGAIELNAATLFADEGVIQILAEQGVYIANEFNEFQSSRSGKVGKVTLQEQEFQTIAIRSALEAGKGVLIASNFGDITLQATEIISGAGTQINALNGKVNLLLAKEQDHYFYNRVKEGFWRIKTETQTDTVDTAVYNSIIGGIKVQATHGVTLEFGQEEGVTLQDSLAMFEQTEDLAWMAEAYNDPELASNIELVYQELVKIHEYDKSSSLSPAAMAIIAIAVAVAMGPAGVGLIGAKGAIGAVGFVAQPVMQAGALALATQTAMSFANGNNLSETVKLMHSSDTIRAVATAMITAGALSAIDEVKLFDMPAGVDASADLISAQTAIDLGNQATLIVVETTVSTGISTIINGGDLGDFGEALVQGLQLSAINKIGQKVANEIGGLADSKPPKINEALRYISHAGLGCALGAATAEVSGSSDPVVGCGSGAGGAVIGEAVAQAYTEAMMTDNQKEVVDWLKSKGIMAEGDFEALTPAQQAEYYTLVQSMQVTPSELLSLQAKGVDLAKLAGGLAAFAAGAEVNIAAHTAENAAQHNWFHLVVLAARAAMFVMSALEVYQATQDIIEKYEQFKAHEGNEEQQRAILIQLAKMLGEELVYELTVGKLENAATDKVLARITEYAKDKGYDKKITDVLSDMHQSETNGTPFPHSDRVNVSRNPNLDNLPPGYEVLPDGRIRGTGGAIAKDSGYKTTEGDVIFQRETGSYYYIKGDGTQQSVGSPRDTGDYLKYDNVWASGVRPVDRGRQIQAELAKTEYQQWGNTDFYEIVDPVTGQSKKVVAQNFPLIDFELDGMVVSLKTVNTNGTSWLTDMDYHMRDLANRGIWSDGVLVPTSNRILDIRVQPGGLADTSKLGAMAAKHGITIEISEYGS</sequence>
<gene>
    <name evidence="3" type="ordered locus">Swoo_1481</name>
</gene>
<dbReference type="InterPro" id="IPR025157">
    <property type="entry name" value="Hemagglutinin_rpt"/>
</dbReference>
<reference evidence="3 4" key="1">
    <citation type="submission" date="2008-02" db="EMBL/GenBank/DDBJ databases">
        <title>Complete sequence of Shewanella woodyi ATCC 51908.</title>
        <authorList>
            <consortium name="US DOE Joint Genome Institute"/>
            <person name="Copeland A."/>
            <person name="Lucas S."/>
            <person name="Lapidus A."/>
            <person name="Glavina del Rio T."/>
            <person name="Dalin E."/>
            <person name="Tice H."/>
            <person name="Bruce D."/>
            <person name="Goodwin L."/>
            <person name="Pitluck S."/>
            <person name="Sims D."/>
            <person name="Brettin T."/>
            <person name="Detter J.C."/>
            <person name="Han C."/>
            <person name="Kuske C.R."/>
            <person name="Schmutz J."/>
            <person name="Larimer F."/>
            <person name="Land M."/>
            <person name="Hauser L."/>
            <person name="Kyrpides N."/>
            <person name="Lykidis A."/>
            <person name="Zhao J.-S."/>
            <person name="Richardson P."/>
        </authorList>
    </citation>
    <scope>NUCLEOTIDE SEQUENCE [LARGE SCALE GENOMIC DNA]</scope>
    <source>
        <strain evidence="4">ATCC 51908 / MS32</strain>
    </source>
</reference>
<feature type="domain" description="DUF637" evidence="2">
    <location>
        <begin position="659"/>
        <end position="820"/>
    </location>
</feature>